<dbReference type="AlphaFoldDB" id="A0A9J6RJV8"/>
<dbReference type="Gene3D" id="3.40.50.620">
    <property type="entry name" value="HUPs"/>
    <property type="match status" value="1"/>
</dbReference>
<dbReference type="NCBIfam" id="NF041925">
    <property type="entry name" value="QatC"/>
    <property type="match status" value="1"/>
</dbReference>
<dbReference type="InterPro" id="IPR049676">
    <property type="entry name" value="QatC"/>
</dbReference>
<reference evidence="1 2" key="1">
    <citation type="submission" date="2022-12" db="EMBL/GenBank/DDBJ databases">
        <title>Dasania phycosphaerae sp. nov., isolated from particulate material of the south coast of Korea.</title>
        <authorList>
            <person name="Jiang Y."/>
        </authorList>
    </citation>
    <scope>NUCLEOTIDE SEQUENCE [LARGE SCALE GENOMIC DNA]</scope>
    <source>
        <strain evidence="1 2">GY-19</strain>
    </source>
</reference>
<name>A0A9J6RJV8_9GAMM</name>
<keyword evidence="2" id="KW-1185">Reference proteome</keyword>
<accession>A0A9J6RJV8</accession>
<dbReference type="RefSeq" id="WP_258330917.1">
    <property type="nucleotide sequence ID" value="NZ_JAPTGG010000004.1"/>
</dbReference>
<dbReference type="EMBL" id="JAPTGG010000004">
    <property type="protein sequence ID" value="MCZ0864763.1"/>
    <property type="molecule type" value="Genomic_DNA"/>
</dbReference>
<organism evidence="1 2">
    <name type="scientific">Dasania phycosphaerae</name>
    <dbReference type="NCBI Taxonomy" id="2950436"/>
    <lineage>
        <taxon>Bacteria</taxon>
        <taxon>Pseudomonadati</taxon>
        <taxon>Pseudomonadota</taxon>
        <taxon>Gammaproteobacteria</taxon>
        <taxon>Cellvibrionales</taxon>
        <taxon>Spongiibacteraceae</taxon>
        <taxon>Dasania</taxon>
    </lineage>
</organism>
<dbReference type="SUPFAM" id="SSF52402">
    <property type="entry name" value="Adenine nucleotide alpha hydrolases-like"/>
    <property type="match status" value="1"/>
</dbReference>
<protein>
    <recommendedName>
        <fullName evidence="3">7-cyano-7-deazaguanine synthase</fullName>
    </recommendedName>
</protein>
<evidence type="ECO:0000313" key="1">
    <source>
        <dbReference type="EMBL" id="MCZ0864763.1"/>
    </source>
</evidence>
<proteinExistence type="predicted"/>
<comment type="caution">
    <text evidence="1">The sequence shown here is derived from an EMBL/GenBank/DDBJ whole genome shotgun (WGS) entry which is preliminary data.</text>
</comment>
<evidence type="ECO:0000313" key="2">
    <source>
        <dbReference type="Proteomes" id="UP001069090"/>
    </source>
</evidence>
<dbReference type="InterPro" id="IPR014729">
    <property type="entry name" value="Rossmann-like_a/b/a_fold"/>
</dbReference>
<sequence length="424" mass="46960">MKIVCGPKGFNFDDHKSNLDVQLYSIPDNKKLAYAGHGIAEVARKRKINPSSRSWDFLSIALSVVCADTAGHRKQSPDGWTREFDLTIAVIDPDFWRSQVEIIQKTLNFLTTDRWLINFSEGGFYPKPPKPEKKFDADCLTLFSGGMDSLIGAINLVKDGRKPVTISQVVQGDQAKQKLFPQKIDSDIESLVMSHKAKVPNGETPASQRSRSIAFLAYAALAASSLKNQNGSNTELVVSENGFISLNTPLTPMRVGSLSTRTTHPTYLSGIQEIFDSADIGLKIDTPYALKTKGEMLSECKNKSLIKELAHLSTSCGRFLLFKKTHCGRCVPCLVRRAAFHKWGEVDRTTYVYKNLGKKDSENSGFDDVRAVAMAIIQEKDVGIRRWMGAGLSSAPISNIQPYYDIAQRGLKELDDFLKAQGVT</sequence>
<dbReference type="Proteomes" id="UP001069090">
    <property type="component" value="Unassembled WGS sequence"/>
</dbReference>
<evidence type="ECO:0008006" key="3">
    <source>
        <dbReference type="Google" id="ProtNLM"/>
    </source>
</evidence>
<gene>
    <name evidence="1" type="ORF">O0V09_06100</name>
</gene>